<evidence type="ECO:0000313" key="3">
    <source>
        <dbReference type="Proteomes" id="UP000243657"/>
    </source>
</evidence>
<organism evidence="2 3">
    <name type="scientific">Alloscardovia macacae</name>
    <dbReference type="NCBI Taxonomy" id="1160091"/>
    <lineage>
        <taxon>Bacteria</taxon>
        <taxon>Bacillati</taxon>
        <taxon>Actinomycetota</taxon>
        <taxon>Actinomycetes</taxon>
        <taxon>Bifidobacteriales</taxon>
        <taxon>Bifidobacteriaceae</taxon>
        <taxon>Alloscardovia</taxon>
    </lineage>
</organism>
<accession>A0A261F5C1</accession>
<comment type="caution">
    <text evidence="2">The sequence shown here is derived from an EMBL/GenBank/DDBJ whole genome shotgun (WGS) entry which is preliminary data.</text>
</comment>
<feature type="region of interest" description="Disordered" evidence="1">
    <location>
        <begin position="1"/>
        <end position="45"/>
    </location>
</feature>
<dbReference type="Proteomes" id="UP000243657">
    <property type="component" value="Unassembled WGS sequence"/>
</dbReference>
<protein>
    <recommendedName>
        <fullName evidence="4">BAG family molecular chaperone regulator 5</fullName>
    </recommendedName>
</protein>
<keyword evidence="3" id="KW-1185">Reference proteome</keyword>
<name>A0A261F5C1_9BIFI</name>
<reference evidence="2 3" key="1">
    <citation type="journal article" date="2017" name="BMC Genomics">
        <title>Comparative genomic and phylogenomic analyses of the Bifidobacteriaceae family.</title>
        <authorList>
            <person name="Lugli G.A."/>
            <person name="Milani C."/>
            <person name="Turroni F."/>
            <person name="Duranti S."/>
            <person name="Mancabelli L."/>
            <person name="Mangifesta M."/>
            <person name="Ferrario C."/>
            <person name="Modesto M."/>
            <person name="Mattarelli P."/>
            <person name="Jiri K."/>
            <person name="van Sinderen D."/>
            <person name="Ventura M."/>
        </authorList>
    </citation>
    <scope>NUCLEOTIDE SEQUENCE [LARGE SCALE GENOMIC DNA]</scope>
    <source>
        <strain evidence="2 3">DSM 24762</strain>
    </source>
</reference>
<evidence type="ECO:0000256" key="1">
    <source>
        <dbReference type="SAM" id="MobiDB-lite"/>
    </source>
</evidence>
<dbReference type="AlphaFoldDB" id="A0A261F5C1"/>
<evidence type="ECO:0000313" key="2">
    <source>
        <dbReference type="EMBL" id="OZG54096.1"/>
    </source>
</evidence>
<gene>
    <name evidence="2" type="ORF">ALMA_0557</name>
</gene>
<proteinExistence type="predicted"/>
<dbReference type="EMBL" id="MWWT01000005">
    <property type="protein sequence ID" value="OZG54096.1"/>
    <property type="molecule type" value="Genomic_DNA"/>
</dbReference>
<evidence type="ECO:0008006" key="4">
    <source>
        <dbReference type="Google" id="ProtNLM"/>
    </source>
</evidence>
<sequence>MDSMAEDASVTMPVAGATQGSVRGAVHASAPVLGKASRPPKRVQREGTEWFDADGVKLEPSDVLTQGQKSAEDDQRILSELPPHFAVFNERQ</sequence>